<protein>
    <submittedName>
        <fullName evidence="12">Fimbrial assembly protein</fullName>
    </submittedName>
</protein>
<evidence type="ECO:0000256" key="2">
    <source>
        <dbReference type="ARBA" id="ARBA00007399"/>
    </source>
</evidence>
<evidence type="ECO:0000256" key="1">
    <source>
        <dbReference type="ARBA" id="ARBA00004418"/>
    </source>
</evidence>
<keyword evidence="5" id="KW-0574">Periplasm</keyword>
<dbReference type="PRINTS" id="PR00969">
    <property type="entry name" value="CHAPERONPILI"/>
</dbReference>
<keyword evidence="6 8" id="KW-0143">Chaperone</keyword>
<sequence>MKKLSFLLLPGVLCAAVTSQAAVNLDRTRLIAYEADKSVSLMLTNQSKALPYLAHAWVENAAGNKDTSVFMALPPLQRLEPQANSQVKLVRQPGAAALPNDRESLFYFNVREVPPKATQRNVMQLATQSRIKLFYRPAAIADLPAIPWQERIQVTRTSRSLTLNNPTPYFITVGFAGNRNQPGMKAFAGVMVPPFGNVSGDIDNTLQPAFLLGYINDHGALNMLSVYCAAHQPCRVEPDNGAAS</sequence>
<comment type="caution">
    <text evidence="12">The sequence shown here is derived from an EMBL/GenBank/DDBJ whole genome shotgun (WGS) entry which is preliminary data.</text>
</comment>
<dbReference type="SUPFAM" id="SSF49584">
    <property type="entry name" value="Periplasmic chaperone C-domain"/>
    <property type="match status" value="1"/>
</dbReference>
<comment type="similarity">
    <text evidence="2 8">Belongs to the periplasmic pilus chaperone family.</text>
</comment>
<keyword evidence="7" id="KW-0393">Immunoglobulin domain</keyword>
<evidence type="ECO:0000256" key="9">
    <source>
        <dbReference type="SAM" id="SignalP"/>
    </source>
</evidence>
<dbReference type="OrthoDB" id="9131059at2"/>
<feature type="chain" id="PRO_5014633019" evidence="9">
    <location>
        <begin position="22"/>
        <end position="244"/>
    </location>
</feature>
<dbReference type="InterPro" id="IPR036316">
    <property type="entry name" value="Pili_assmbl_chap_C_dom_sf"/>
</dbReference>
<dbReference type="Gene3D" id="2.60.40.10">
    <property type="entry name" value="Immunoglobulins"/>
    <property type="match status" value="2"/>
</dbReference>
<dbReference type="RefSeq" id="WP_101818110.1">
    <property type="nucleotide sequence ID" value="NZ_PJZF01000023.1"/>
</dbReference>
<dbReference type="PROSITE" id="PS00635">
    <property type="entry name" value="PILI_CHAPERONE"/>
    <property type="match status" value="1"/>
</dbReference>
<dbReference type="InterPro" id="IPR050643">
    <property type="entry name" value="Periplasmic_pilus_chap"/>
</dbReference>
<reference evidence="12 13" key="1">
    <citation type="submission" date="2017-12" db="EMBL/GenBank/DDBJ databases">
        <title>Characterization of six clinical isolates of Enterochimera gen. nov., a novel genus of the Yersiniaciae family and the three species Enterochimera arupensis sp. nov., Enterochimera coloradensis sp. nov, and Enterochimera californica sp. nov.</title>
        <authorList>
            <person name="Rossi A."/>
            <person name="Fisher M."/>
        </authorList>
    </citation>
    <scope>NUCLEOTIDE SEQUENCE [LARGE SCALE GENOMIC DNA]</scope>
    <source>
        <strain evidence="13">2015-Iso6</strain>
    </source>
</reference>
<name>A0A2N5DX21_9GAMM</name>
<dbReference type="InterPro" id="IPR016148">
    <property type="entry name" value="Pili_assmbl_chaperone_C"/>
</dbReference>
<feature type="signal peptide" evidence="9">
    <location>
        <begin position="1"/>
        <end position="21"/>
    </location>
</feature>
<proteinExistence type="inferred from homology"/>
<evidence type="ECO:0000256" key="3">
    <source>
        <dbReference type="ARBA" id="ARBA00022558"/>
    </source>
</evidence>
<gene>
    <name evidence="12" type="ORF">CYR55_19755</name>
</gene>
<evidence type="ECO:0000256" key="5">
    <source>
        <dbReference type="ARBA" id="ARBA00022764"/>
    </source>
</evidence>
<keyword evidence="3" id="KW-1029">Fimbrium biogenesis</keyword>
<dbReference type="SUPFAM" id="SSF49354">
    <property type="entry name" value="PapD-like"/>
    <property type="match status" value="1"/>
</dbReference>
<feature type="domain" description="Pili assembly chaperone N-terminal" evidence="10">
    <location>
        <begin position="23"/>
        <end position="140"/>
    </location>
</feature>
<dbReference type="InterPro" id="IPR013783">
    <property type="entry name" value="Ig-like_fold"/>
</dbReference>
<dbReference type="InterPro" id="IPR008962">
    <property type="entry name" value="PapD-like_sf"/>
</dbReference>
<dbReference type="Proteomes" id="UP000234240">
    <property type="component" value="Unassembled WGS sequence"/>
</dbReference>
<keyword evidence="4 9" id="KW-0732">Signal</keyword>
<dbReference type="GO" id="GO:0030288">
    <property type="term" value="C:outer membrane-bounded periplasmic space"/>
    <property type="evidence" value="ECO:0007669"/>
    <property type="project" value="InterPro"/>
</dbReference>
<dbReference type="InterPro" id="IPR001829">
    <property type="entry name" value="Pili_assmbl_chaperone_bac"/>
</dbReference>
<accession>A0A2N5DX21</accession>
<dbReference type="Pfam" id="PF02753">
    <property type="entry name" value="PapD_C"/>
    <property type="match status" value="1"/>
</dbReference>
<evidence type="ECO:0000256" key="6">
    <source>
        <dbReference type="ARBA" id="ARBA00023186"/>
    </source>
</evidence>
<dbReference type="PANTHER" id="PTHR30251">
    <property type="entry name" value="PILUS ASSEMBLY CHAPERONE"/>
    <property type="match status" value="1"/>
</dbReference>
<dbReference type="InterPro" id="IPR016147">
    <property type="entry name" value="Pili_assmbl_chaperone_N"/>
</dbReference>
<dbReference type="PANTHER" id="PTHR30251:SF5">
    <property type="entry name" value="FIMBRIAL CHAPARONE PROTEIN"/>
    <property type="match status" value="1"/>
</dbReference>
<evidence type="ECO:0000259" key="11">
    <source>
        <dbReference type="Pfam" id="PF02753"/>
    </source>
</evidence>
<dbReference type="EMBL" id="PJZF01000023">
    <property type="protein sequence ID" value="PLR31865.1"/>
    <property type="molecule type" value="Genomic_DNA"/>
</dbReference>
<evidence type="ECO:0000256" key="8">
    <source>
        <dbReference type="RuleBase" id="RU003918"/>
    </source>
</evidence>
<dbReference type="AlphaFoldDB" id="A0A2N5DX21"/>
<evidence type="ECO:0000256" key="7">
    <source>
        <dbReference type="ARBA" id="ARBA00023319"/>
    </source>
</evidence>
<evidence type="ECO:0000256" key="4">
    <source>
        <dbReference type="ARBA" id="ARBA00022729"/>
    </source>
</evidence>
<evidence type="ECO:0000313" key="13">
    <source>
        <dbReference type="Proteomes" id="UP000234240"/>
    </source>
</evidence>
<organism evidence="12 13">
    <name type="scientific">Chimaeribacter californicus</name>
    <dbReference type="NCBI Taxonomy" id="2060067"/>
    <lineage>
        <taxon>Bacteria</taxon>
        <taxon>Pseudomonadati</taxon>
        <taxon>Pseudomonadota</taxon>
        <taxon>Gammaproteobacteria</taxon>
        <taxon>Enterobacterales</taxon>
        <taxon>Yersiniaceae</taxon>
        <taxon>Chimaeribacter</taxon>
    </lineage>
</organism>
<evidence type="ECO:0000259" key="10">
    <source>
        <dbReference type="Pfam" id="PF00345"/>
    </source>
</evidence>
<feature type="domain" description="Pili assembly chaperone C-terminal" evidence="11">
    <location>
        <begin position="163"/>
        <end position="220"/>
    </location>
</feature>
<keyword evidence="13" id="KW-1185">Reference proteome</keyword>
<dbReference type="Pfam" id="PF00345">
    <property type="entry name" value="PapD_N"/>
    <property type="match status" value="1"/>
</dbReference>
<dbReference type="FunFam" id="2.60.40.10:FF:000458">
    <property type="entry name" value="Molecular chaperone FimC"/>
    <property type="match status" value="1"/>
</dbReference>
<dbReference type="GO" id="GO:0071555">
    <property type="term" value="P:cell wall organization"/>
    <property type="evidence" value="ECO:0007669"/>
    <property type="project" value="InterPro"/>
</dbReference>
<dbReference type="InterPro" id="IPR018046">
    <property type="entry name" value="Pili_assmbl_chaperone_CS"/>
</dbReference>
<comment type="subcellular location">
    <subcellularLocation>
        <location evidence="1 8">Periplasm</location>
    </subcellularLocation>
</comment>
<evidence type="ECO:0000313" key="12">
    <source>
        <dbReference type="EMBL" id="PLR31865.1"/>
    </source>
</evidence>